<proteinExistence type="inferred from homology"/>
<feature type="transmembrane region" description="Helical" evidence="10">
    <location>
        <begin position="897"/>
        <end position="915"/>
    </location>
</feature>
<dbReference type="Pfam" id="PF03733">
    <property type="entry name" value="YccF"/>
    <property type="match status" value="1"/>
</dbReference>
<dbReference type="GO" id="GO:1990816">
    <property type="term" value="C:vacuole-mitochondrion membrane contact site"/>
    <property type="evidence" value="ECO:0007669"/>
    <property type="project" value="EnsemblFungi"/>
</dbReference>
<evidence type="ECO:0008006" key="15">
    <source>
        <dbReference type="Google" id="ProtNLM"/>
    </source>
</evidence>
<dbReference type="GO" id="GO:0015369">
    <property type="term" value="F:calcium:proton antiporter activity"/>
    <property type="evidence" value="ECO:0007669"/>
    <property type="project" value="EnsemblFungi"/>
</dbReference>
<feature type="transmembrane region" description="Helical" evidence="10">
    <location>
        <begin position="959"/>
        <end position="980"/>
    </location>
</feature>
<evidence type="ECO:0000256" key="4">
    <source>
        <dbReference type="ARBA" id="ARBA00022553"/>
    </source>
</evidence>
<comment type="subcellular location">
    <subcellularLocation>
        <location evidence="1">Endomembrane system</location>
        <topology evidence="1">Multi-pass membrane protein</topology>
    </subcellularLocation>
</comment>
<dbReference type="GO" id="GO:0000329">
    <property type="term" value="C:fungal-type vacuole membrane"/>
    <property type="evidence" value="ECO:0007669"/>
    <property type="project" value="EnsemblFungi"/>
</dbReference>
<feature type="compositionally biased region" description="Polar residues" evidence="9">
    <location>
        <begin position="129"/>
        <end position="139"/>
    </location>
</feature>
<dbReference type="InterPro" id="IPR005185">
    <property type="entry name" value="YccF"/>
</dbReference>
<feature type="region of interest" description="Disordered" evidence="9">
    <location>
        <begin position="125"/>
        <end position="150"/>
    </location>
</feature>
<feature type="region of interest" description="Disordered" evidence="9">
    <location>
        <begin position="761"/>
        <end position="781"/>
    </location>
</feature>
<evidence type="ECO:0000256" key="7">
    <source>
        <dbReference type="ARBA" id="ARBA00023065"/>
    </source>
</evidence>
<dbReference type="GO" id="GO:0005789">
    <property type="term" value="C:endoplasmic reticulum membrane"/>
    <property type="evidence" value="ECO:0007669"/>
    <property type="project" value="EnsemblFungi"/>
</dbReference>
<name>W6MJJ0_9ASCO</name>
<feature type="transmembrane region" description="Helical" evidence="10">
    <location>
        <begin position="827"/>
        <end position="851"/>
    </location>
</feature>
<evidence type="ECO:0000256" key="1">
    <source>
        <dbReference type="ARBA" id="ARBA00004127"/>
    </source>
</evidence>
<accession>W6MJJ0</accession>
<dbReference type="InterPro" id="IPR004713">
    <property type="entry name" value="CaH_exchang"/>
</dbReference>
<feature type="transmembrane region" description="Helical" evidence="10">
    <location>
        <begin position="285"/>
        <end position="313"/>
    </location>
</feature>
<feature type="transmembrane region" description="Helical" evidence="10">
    <location>
        <begin position="725"/>
        <end position="745"/>
    </location>
</feature>
<evidence type="ECO:0000313" key="14">
    <source>
        <dbReference type="Proteomes" id="UP000019384"/>
    </source>
</evidence>
<keyword evidence="3" id="KW-0813">Transport</keyword>
<evidence type="ECO:0000313" key="13">
    <source>
        <dbReference type="EMBL" id="CDK26143.1"/>
    </source>
</evidence>
<keyword evidence="5 10" id="KW-0812">Transmembrane</keyword>
<evidence type="ECO:0000256" key="8">
    <source>
        <dbReference type="ARBA" id="ARBA00023136"/>
    </source>
</evidence>
<feature type="compositionally biased region" description="Low complexity" evidence="9">
    <location>
        <begin position="11"/>
        <end position="20"/>
    </location>
</feature>
<gene>
    <name evidence="13" type="ORF">KUCA_T00002114001</name>
</gene>
<keyword evidence="7" id="KW-0406">Ion transport</keyword>
<feature type="domain" description="Inner membrane component" evidence="12">
    <location>
        <begin position="282"/>
        <end position="339"/>
    </location>
</feature>
<feature type="transmembrane region" description="Helical" evidence="10">
    <location>
        <begin position="620"/>
        <end position="640"/>
    </location>
</feature>
<feature type="transmembrane region" description="Helical" evidence="10">
    <location>
        <begin position="422"/>
        <end position="439"/>
    </location>
</feature>
<dbReference type="PANTHER" id="PTHR31503:SF10">
    <property type="entry name" value="VNX1 PROTEIN"/>
    <property type="match status" value="1"/>
</dbReference>
<evidence type="ECO:0000256" key="3">
    <source>
        <dbReference type="ARBA" id="ARBA00022448"/>
    </source>
</evidence>
<dbReference type="Gene3D" id="1.20.1420.30">
    <property type="entry name" value="NCX, central ion-binding region"/>
    <property type="match status" value="2"/>
</dbReference>
<evidence type="ECO:0000256" key="10">
    <source>
        <dbReference type="SAM" id="Phobius"/>
    </source>
</evidence>
<keyword evidence="14" id="KW-1185">Reference proteome</keyword>
<evidence type="ECO:0000256" key="9">
    <source>
        <dbReference type="SAM" id="MobiDB-lite"/>
    </source>
</evidence>
<sequence length="990" mass="110068">MSQRDISDPVAGSSAAAAGAHRNMSRPSQPALRPKRAAVNANSPFHGPTNPVGHHKQYVLLANKTPSTLMLDDTSLDKKARPALKHSASSKYIFSVDDNEDEVEADINREYLEGYQDGLRQRLRKPKNQAFSDNNSETSSLRKRASISDPKQRVAELEMDIASKLATTSREISLLRELEGDSIHKQTSFQEDGEAYAGDLTSQTADGAEEYAGSDGDNESISSVESFTLRERQDAINSTHPFGIRIWKPAIYKKVRSVEREADLDIHSDAKEARKVHVWVSLCNYLWSLTFGLFLFLICLVAGLITVVISLALGNDKDSLKYGKLYIDMALYLLYPFGKLLLLHRDQRYFNEDAGEGSSLVEYRRWRTQEEGRLFYAPQPKRGPFSETSPLVQTLNGARLPSEDEEDEDDVRFYKKRWLGRGRWCAGRVVFYLVFYLFIEPVFLAISLVAWLGVFTIPMAKIITIFSSHIRRHPLGLIMVNETKYHQANLESTHTNDSILICTYRSFGLHYYKYTVDGTNIFFINLIFLVGFVIFDFYFIKEYLELDVFVANESLIFALCLISVIPLAYFIGQAVASISAQTSMGLGAVINAFFSTVVEVFLYCVALNQGKGKLVEGSMIGSILGAVLLLPGMSMCGGAIKRKTQRYNPNSAGVSSTMLLFATLTMLSPTVLYQIYGRYQLQCSACEFGEISNFANNGSEKCQRCHFIQPPLAMDELYTKYLKPYSILCAIFLFTAYCIGLWFTLRTHAALIWTTPVSAEKPKEETNPVGGAGPLVSPSPNLRYTEPLRSPSASLKADAKSKNATQPAVEASGGHDAPNWSRSKSTAILLGATLAYAIIAEILVDCVDVVLSEFPINPKFLGLTVFALVPNTTEFVNAISFAMNGNVALSMEIGSAYVLQVCLLQIPALVIYSIVQAQRFSVSNINNMFTLIFPQYDFISCLMAVFLFVYVYAEGKSNYFKGSVLILLYLVLTSGFYAAIEIDSTAEAAF</sequence>
<feature type="transmembrane region" description="Helical" evidence="10">
    <location>
        <begin position="325"/>
        <end position="342"/>
    </location>
</feature>
<evidence type="ECO:0000256" key="5">
    <source>
        <dbReference type="ARBA" id="ARBA00022692"/>
    </source>
</evidence>
<reference evidence="13" key="1">
    <citation type="submission" date="2013-12" db="EMBL/GenBank/DDBJ databases">
        <authorList>
            <person name="Genoscope - CEA"/>
        </authorList>
    </citation>
    <scope>NUCLEOTIDE SEQUENCE</scope>
    <source>
        <strain evidence="13">CBS 1993</strain>
    </source>
</reference>
<dbReference type="AlphaFoldDB" id="W6MJJ0"/>
<reference evidence="13" key="2">
    <citation type="submission" date="2014-02" db="EMBL/GenBank/DDBJ databases">
        <title>Complete DNA sequence of /Kuraishia capsulata/ illustrates novel genomic features among budding yeasts (/Saccharomycotina/).</title>
        <authorList>
            <person name="Morales L."/>
            <person name="Noel B."/>
            <person name="Porcel B."/>
            <person name="Marcet-Houben M."/>
            <person name="Hullo M-F."/>
            <person name="Sacerdot C."/>
            <person name="Tekaia F."/>
            <person name="Leh-Louis V."/>
            <person name="Despons L."/>
            <person name="Khanna V."/>
            <person name="Aury J-M."/>
            <person name="Barbe V."/>
            <person name="Couloux A."/>
            <person name="Labadie K."/>
            <person name="Pelletier E."/>
            <person name="Souciet J-L."/>
            <person name="Boekhout T."/>
            <person name="Gabaldon T."/>
            <person name="Wincker P."/>
            <person name="Dujon B."/>
        </authorList>
    </citation>
    <scope>NUCLEOTIDE SEQUENCE</scope>
    <source>
        <strain evidence="13">CBS 1993</strain>
    </source>
</reference>
<keyword evidence="8 10" id="KW-0472">Membrane</keyword>
<dbReference type="InterPro" id="IPR004837">
    <property type="entry name" value="NaCa_Exmemb"/>
</dbReference>
<feature type="transmembrane region" description="Helical" evidence="10">
    <location>
        <begin position="521"/>
        <end position="540"/>
    </location>
</feature>
<feature type="transmembrane region" description="Helical" evidence="10">
    <location>
        <begin position="588"/>
        <end position="608"/>
    </location>
</feature>
<evidence type="ECO:0000256" key="2">
    <source>
        <dbReference type="ARBA" id="ARBA00008170"/>
    </source>
</evidence>
<feature type="transmembrane region" description="Helical" evidence="10">
    <location>
        <begin position="652"/>
        <end position="672"/>
    </location>
</feature>
<dbReference type="PANTHER" id="PTHR31503">
    <property type="entry name" value="VACUOLAR CALCIUM ION TRANSPORTER"/>
    <property type="match status" value="1"/>
</dbReference>
<evidence type="ECO:0000259" key="12">
    <source>
        <dbReference type="Pfam" id="PF03733"/>
    </source>
</evidence>
<dbReference type="OrthoDB" id="16982at2759"/>
<dbReference type="FunFam" id="1.20.1420.30:FF:000014">
    <property type="entry name" value="Cation/H+ exchanger protein 2"/>
    <property type="match status" value="1"/>
</dbReference>
<comment type="similarity">
    <text evidence="2">Belongs to the Ca(2+):cation antiporter (CaCA) (TC 2.A.19) family.</text>
</comment>
<feature type="transmembrane region" description="Helical" evidence="10">
    <location>
        <begin position="555"/>
        <end position="576"/>
    </location>
</feature>
<evidence type="ECO:0000259" key="11">
    <source>
        <dbReference type="Pfam" id="PF01699"/>
    </source>
</evidence>
<protein>
    <recommendedName>
        <fullName evidence="15">Sodium/calcium exchanger membrane region domain-containing protein</fullName>
    </recommendedName>
</protein>
<feature type="transmembrane region" description="Helical" evidence="10">
    <location>
        <begin position="445"/>
        <end position="466"/>
    </location>
</feature>
<dbReference type="RefSeq" id="XP_022458151.1">
    <property type="nucleotide sequence ID" value="XM_022604362.1"/>
</dbReference>
<dbReference type="GO" id="GO:0015386">
    <property type="term" value="F:potassium:proton antiporter activity"/>
    <property type="evidence" value="ECO:0007669"/>
    <property type="project" value="EnsemblFungi"/>
</dbReference>
<dbReference type="GeneID" id="34519539"/>
<feature type="region of interest" description="Disordered" evidence="9">
    <location>
        <begin position="1"/>
        <end position="53"/>
    </location>
</feature>
<organism evidence="13 14">
    <name type="scientific">Kuraishia capsulata CBS 1993</name>
    <dbReference type="NCBI Taxonomy" id="1382522"/>
    <lineage>
        <taxon>Eukaryota</taxon>
        <taxon>Fungi</taxon>
        <taxon>Dikarya</taxon>
        <taxon>Ascomycota</taxon>
        <taxon>Saccharomycotina</taxon>
        <taxon>Pichiomycetes</taxon>
        <taxon>Pichiales</taxon>
        <taxon>Pichiaceae</taxon>
        <taxon>Kuraishia</taxon>
    </lineage>
</organism>
<dbReference type="GO" id="GO:0006874">
    <property type="term" value="P:intracellular calcium ion homeostasis"/>
    <property type="evidence" value="ECO:0007669"/>
    <property type="project" value="TreeGrafter"/>
</dbReference>
<dbReference type="EMBL" id="HG793126">
    <property type="protein sequence ID" value="CDK26143.1"/>
    <property type="molecule type" value="Genomic_DNA"/>
</dbReference>
<evidence type="ECO:0000256" key="6">
    <source>
        <dbReference type="ARBA" id="ARBA00022989"/>
    </source>
</evidence>
<keyword evidence="4" id="KW-0597">Phosphoprotein</keyword>
<keyword evidence="6 10" id="KW-1133">Transmembrane helix</keyword>
<dbReference type="HOGENOM" id="CLU_001583_0_0_1"/>
<dbReference type="STRING" id="1382522.W6MJJ0"/>
<feature type="domain" description="Sodium/calcium exchanger membrane region" evidence="11">
    <location>
        <begin position="555"/>
        <end position="670"/>
    </location>
</feature>
<dbReference type="GO" id="GO:0015385">
    <property type="term" value="F:sodium:proton antiporter activity"/>
    <property type="evidence" value="ECO:0007669"/>
    <property type="project" value="EnsemblFungi"/>
</dbReference>
<dbReference type="Proteomes" id="UP000019384">
    <property type="component" value="Unassembled WGS sequence"/>
</dbReference>
<feature type="transmembrane region" description="Helical" evidence="10">
    <location>
        <begin position="936"/>
        <end position="953"/>
    </location>
</feature>
<feature type="domain" description="Sodium/calcium exchanger membrane region" evidence="11">
    <location>
        <begin position="825"/>
        <end position="974"/>
    </location>
</feature>
<dbReference type="InterPro" id="IPR044880">
    <property type="entry name" value="NCX_ion-bd_dom_sf"/>
</dbReference>
<dbReference type="Pfam" id="PF01699">
    <property type="entry name" value="Na_Ca_ex"/>
    <property type="match status" value="2"/>
</dbReference>